<dbReference type="EMBL" id="AOCG01000007">
    <property type="protein sequence ID" value="EUJ19408.1"/>
    <property type="molecule type" value="Genomic_DNA"/>
</dbReference>
<evidence type="ECO:0000259" key="2">
    <source>
        <dbReference type="Pfam" id="PF01370"/>
    </source>
</evidence>
<proteinExistence type="inferred from homology"/>
<dbReference type="InterPro" id="IPR036291">
    <property type="entry name" value="NAD(P)-bd_dom_sf"/>
</dbReference>
<dbReference type="NCBIfam" id="TIGR01777">
    <property type="entry name" value="yfcH"/>
    <property type="match status" value="1"/>
</dbReference>
<reference evidence="4 5" key="1">
    <citation type="journal article" date="2014" name="Int. J. Syst. Evol. Microbiol.">
        <title>Listeria floridensis sp. nov., Listeria aquatica sp. nov., Listeria cornellensis sp. nov., Listeria riparia sp. nov. and Listeria grandensis sp. nov., from agricultural and natural environments.</title>
        <authorList>
            <person name="den Bakker H.C."/>
            <person name="Warchocki S."/>
            <person name="Wright E.M."/>
            <person name="Allred A.F."/>
            <person name="Ahlstrom C."/>
            <person name="Manuel C.S."/>
            <person name="Stasiewicz M.J."/>
            <person name="Burrell A."/>
            <person name="Roof S."/>
            <person name="Strawn L."/>
            <person name="Fortes E.D."/>
            <person name="Nightingale K.K."/>
            <person name="Kephart D."/>
            <person name="Wiedmann M."/>
        </authorList>
    </citation>
    <scope>NUCLEOTIDE SEQUENCE [LARGE SCALE GENOMIC DNA]</scope>
    <source>
        <strain evidence="4 5">FSL S10-1188</strain>
    </source>
</reference>
<evidence type="ECO:0000313" key="5">
    <source>
        <dbReference type="Proteomes" id="UP000019246"/>
    </source>
</evidence>
<dbReference type="PATRIC" id="fig|1265818.5.peg.1490"/>
<organism evidence="4 5">
    <name type="scientific">Listeria aquatica FSL S10-1188</name>
    <dbReference type="NCBI Taxonomy" id="1265818"/>
    <lineage>
        <taxon>Bacteria</taxon>
        <taxon>Bacillati</taxon>
        <taxon>Bacillota</taxon>
        <taxon>Bacilli</taxon>
        <taxon>Bacillales</taxon>
        <taxon>Listeriaceae</taxon>
        <taxon>Listeria</taxon>
    </lineage>
</organism>
<dbReference type="Pfam" id="PF01370">
    <property type="entry name" value="Epimerase"/>
    <property type="match status" value="1"/>
</dbReference>
<dbReference type="Gene3D" id="3.40.50.720">
    <property type="entry name" value="NAD(P)-binding Rossmann-like Domain"/>
    <property type="match status" value="1"/>
</dbReference>
<evidence type="ECO:0000259" key="3">
    <source>
        <dbReference type="Pfam" id="PF08338"/>
    </source>
</evidence>
<feature type="domain" description="DUF1731" evidence="3">
    <location>
        <begin position="286"/>
        <end position="332"/>
    </location>
</feature>
<feature type="domain" description="NAD-dependent epimerase/dehydratase" evidence="2">
    <location>
        <begin position="34"/>
        <end position="250"/>
    </location>
</feature>
<protein>
    <recommendedName>
        <fullName evidence="6">TIGR01777 family protein</fullName>
    </recommendedName>
</protein>
<gene>
    <name evidence="4" type="ORF">MAQA_07432</name>
</gene>
<dbReference type="AlphaFoldDB" id="W7BI31"/>
<dbReference type="SUPFAM" id="SSF51735">
    <property type="entry name" value="NAD(P)-binding Rossmann-fold domains"/>
    <property type="match status" value="1"/>
</dbReference>
<name>W7BI31_9LIST</name>
<comment type="caution">
    <text evidence="4">The sequence shown here is derived from an EMBL/GenBank/DDBJ whole genome shotgun (WGS) entry which is preliminary data.</text>
</comment>
<keyword evidence="5" id="KW-1185">Reference proteome</keyword>
<sequence length="334" mass="37715">MKKPPCLSYHTPKWVSIVNETGKGKTKRGGEMNILIAGGTGLIGRRLTKSYMETGDQVYILTREKRASFENIHFIQWLQDDISLPDLSDIHFDLVLNLAGANLASKRWTAIRKKEIVDSRIQATAALLAIIKHQPQKPDVWINASAVGGYPPSYTEIYSDYYREEHPKRASFLGRTVTEWEKTASEVEKLGIRLVIARFGLVLGREGGAFPSFEKVFRSGLGGKFGTGEMWYSWIHIDDLVRAVRFVANDESLTGIVHFTSPHPVQEKQFAMKMAEKLHRPSLLTIPETAIKFALGDKAAAILDSHRVYPEQLVSHHFEFYFDTIDLALNDLID</sequence>
<dbReference type="InterPro" id="IPR010099">
    <property type="entry name" value="SDR39U1"/>
</dbReference>
<evidence type="ECO:0008006" key="6">
    <source>
        <dbReference type="Google" id="ProtNLM"/>
    </source>
</evidence>
<evidence type="ECO:0000313" key="4">
    <source>
        <dbReference type="EMBL" id="EUJ19408.1"/>
    </source>
</evidence>
<dbReference type="Pfam" id="PF08338">
    <property type="entry name" value="DUF1731"/>
    <property type="match status" value="1"/>
</dbReference>
<dbReference type="InterPro" id="IPR001509">
    <property type="entry name" value="Epimerase_deHydtase"/>
</dbReference>
<dbReference type="STRING" id="1265818.MAQA_07432"/>
<comment type="similarity">
    <text evidence="1">Belongs to the NAD(P)-dependent epimerase/dehydratase family. SDR39U1 subfamily.</text>
</comment>
<dbReference type="PANTHER" id="PTHR11092">
    <property type="entry name" value="SUGAR NUCLEOTIDE EPIMERASE RELATED"/>
    <property type="match status" value="1"/>
</dbReference>
<dbReference type="InterPro" id="IPR013549">
    <property type="entry name" value="DUF1731"/>
</dbReference>
<accession>W7BI31</accession>
<dbReference type="PANTHER" id="PTHR11092:SF0">
    <property type="entry name" value="EPIMERASE FAMILY PROTEIN SDR39U1"/>
    <property type="match status" value="1"/>
</dbReference>
<evidence type="ECO:0000256" key="1">
    <source>
        <dbReference type="ARBA" id="ARBA00009353"/>
    </source>
</evidence>
<dbReference type="Proteomes" id="UP000019246">
    <property type="component" value="Unassembled WGS sequence"/>
</dbReference>